<sequence length="102" mass="11400">MLSDLELNLYRLFRDVGCKFGITITVEVLNDSDQIQDELATASWLRKEEIYRRVHCKIGVGFVGSPCRFGLGENSETADPAVLLGITPDRYKALTDLLAEAH</sequence>
<accession>A0A7Y1ADU8</accession>
<dbReference type="AlphaFoldDB" id="A0A7Y1ADU8"/>
<gene>
    <name evidence="1" type="ORF">HBO38_36800</name>
</gene>
<organism evidence="1 2">
    <name type="scientific">Pseudomonas veronii</name>
    <dbReference type="NCBI Taxonomy" id="76761"/>
    <lineage>
        <taxon>Bacteria</taxon>
        <taxon>Pseudomonadati</taxon>
        <taxon>Pseudomonadota</taxon>
        <taxon>Gammaproteobacteria</taxon>
        <taxon>Pseudomonadales</taxon>
        <taxon>Pseudomonadaceae</taxon>
        <taxon>Pseudomonas</taxon>
    </lineage>
</organism>
<name>A0A7Y1ADU8_PSEVE</name>
<reference evidence="1 2" key="1">
    <citation type="journal article" date="2020" name="Front. Microbiol.">
        <title>Genetic Organization of the aprX-lipA2 Operon Affects the Proteolytic Potential of Pseudomonas Species in Milk.</title>
        <authorList>
            <person name="Maier C."/>
            <person name="Huptas C."/>
            <person name="von Neubeck M."/>
            <person name="Scherer S."/>
            <person name="Wenning M."/>
            <person name="Lucking G."/>
        </authorList>
    </citation>
    <scope>NUCLEOTIDE SEQUENCE [LARGE SCALE GENOMIC DNA]</scope>
    <source>
        <strain evidence="1 2">DSM 16272</strain>
    </source>
</reference>
<dbReference type="EMBL" id="JAAQWG010000145">
    <property type="protein sequence ID" value="NMY13855.1"/>
    <property type="molecule type" value="Genomic_DNA"/>
</dbReference>
<dbReference type="Proteomes" id="UP000537729">
    <property type="component" value="Unassembled WGS sequence"/>
</dbReference>
<protein>
    <submittedName>
        <fullName evidence="1">Uncharacterized protein</fullName>
    </submittedName>
</protein>
<evidence type="ECO:0000313" key="1">
    <source>
        <dbReference type="EMBL" id="NMY13855.1"/>
    </source>
</evidence>
<comment type="caution">
    <text evidence="1">The sequence shown here is derived from an EMBL/GenBank/DDBJ whole genome shotgun (WGS) entry which is preliminary data.</text>
</comment>
<proteinExistence type="predicted"/>
<dbReference type="RefSeq" id="WP_169886787.1">
    <property type="nucleotide sequence ID" value="NZ_JAAQWG010000145.1"/>
</dbReference>
<evidence type="ECO:0000313" key="2">
    <source>
        <dbReference type="Proteomes" id="UP000537729"/>
    </source>
</evidence>